<evidence type="ECO:0000256" key="7">
    <source>
        <dbReference type="ARBA" id="ARBA00023204"/>
    </source>
</evidence>
<keyword evidence="4" id="KW-0227">DNA damage</keyword>
<protein>
    <submittedName>
        <fullName evidence="11">Tyrosyl-DNA phosphodiesterase</fullName>
    </submittedName>
</protein>
<evidence type="ECO:0000256" key="5">
    <source>
        <dbReference type="ARBA" id="ARBA00022801"/>
    </source>
</evidence>
<evidence type="ECO:0000256" key="2">
    <source>
        <dbReference type="ARBA" id="ARBA00010205"/>
    </source>
</evidence>
<dbReference type="InterPro" id="IPR010347">
    <property type="entry name" value="Tdp1"/>
</dbReference>
<evidence type="ECO:0000256" key="8">
    <source>
        <dbReference type="ARBA" id="ARBA00023242"/>
    </source>
</evidence>
<organism evidence="11 12">
    <name type="scientific">Popillia japonica</name>
    <name type="common">Japanese beetle</name>
    <dbReference type="NCBI Taxonomy" id="7064"/>
    <lineage>
        <taxon>Eukaryota</taxon>
        <taxon>Metazoa</taxon>
        <taxon>Ecdysozoa</taxon>
        <taxon>Arthropoda</taxon>
        <taxon>Hexapoda</taxon>
        <taxon>Insecta</taxon>
        <taxon>Pterygota</taxon>
        <taxon>Neoptera</taxon>
        <taxon>Endopterygota</taxon>
        <taxon>Coleoptera</taxon>
        <taxon>Polyphaga</taxon>
        <taxon>Scarabaeiformia</taxon>
        <taxon>Scarabaeidae</taxon>
        <taxon>Rutelinae</taxon>
        <taxon>Popillia</taxon>
    </lineage>
</organism>
<dbReference type="PANTHER" id="PTHR12415">
    <property type="entry name" value="TYROSYL-DNA PHOSPHODIESTERASE 1"/>
    <property type="match status" value="1"/>
</dbReference>
<keyword evidence="8" id="KW-0539">Nucleus</keyword>
<dbReference type="Pfam" id="PF06087">
    <property type="entry name" value="Tyr-DNA_phospho"/>
    <property type="match status" value="1"/>
</dbReference>
<gene>
    <name evidence="11" type="ORF">QE152_g33783</name>
</gene>
<dbReference type="AlphaFoldDB" id="A0AAW1IVL5"/>
<proteinExistence type="inferred from homology"/>
<evidence type="ECO:0000313" key="11">
    <source>
        <dbReference type="EMBL" id="KAK9694046.1"/>
    </source>
</evidence>
<sequence>MGSTSYRRFFENWQGPCASERTLAEKLEDPNCYNIFFNKVDGATDNCSIEFKDLLTLGPLQESLHITFNLAQDWLLQQYSDSNVKNSKIDVWYGKIHDDKTIYNTESVDKTKVDAFEIELPPRMEDHIYRNQHSKMSFFYYRDDNTSKEFIRVAVMTANLTYDDWNTHNQGIWISPACELLPFTPTTGADVAYGESRTMFKATFIWISPACELLPFTPTTGADVAYGESRTMFKATLLAYLHHYRNDNRNSHIDESLKRWIEHVRRANFKHIRVVLIASAPGIYNTEPVMPENFYPSSSDLNNMQLVQDYFCNSHNIISKILKEDVVSRTDWRLIAQTSTIGKLGPENVLLEKLFPCLTTTAFSEQGKPNIWIIYPSEQDFHNRTLFEDPVHGFINQGGLFYKACNHASQIWIEQHLLRWSAERTGRTRILPHIKSYCRVSPDSEKLSWFLLSSACLTTNAWGYPYSRDSRKRSVGNYEVGVLFFPKYFDDYYFAIEGVNGKGRTFPFMYDLKHAYGKPYIRYF</sequence>
<name>A0AAW1IVL5_POPJA</name>
<feature type="binding site" evidence="10">
    <location>
        <position position="135"/>
    </location>
    <ligand>
        <name>substrate</name>
    </ligand>
</feature>
<accession>A0AAW1IVL5</accession>
<dbReference type="GO" id="GO:0004527">
    <property type="term" value="F:exonuclease activity"/>
    <property type="evidence" value="ECO:0007669"/>
    <property type="project" value="UniProtKB-KW"/>
</dbReference>
<comment type="subcellular location">
    <subcellularLocation>
        <location evidence="1">Nucleus</location>
    </subcellularLocation>
</comment>
<dbReference type="GO" id="GO:0006281">
    <property type="term" value="P:DNA repair"/>
    <property type="evidence" value="ECO:0007669"/>
    <property type="project" value="UniProtKB-KW"/>
</dbReference>
<feature type="active site" description="Proton donor/acceptor" evidence="9">
    <location>
        <position position="433"/>
    </location>
</feature>
<dbReference type="GO" id="GO:0003697">
    <property type="term" value="F:single-stranded DNA binding"/>
    <property type="evidence" value="ECO:0007669"/>
    <property type="project" value="TreeGrafter"/>
</dbReference>
<evidence type="ECO:0000256" key="3">
    <source>
        <dbReference type="ARBA" id="ARBA00022722"/>
    </source>
</evidence>
<dbReference type="Gene3D" id="3.30.870.10">
    <property type="entry name" value="Endonuclease Chain A"/>
    <property type="match status" value="2"/>
</dbReference>
<evidence type="ECO:0000256" key="10">
    <source>
        <dbReference type="PIRSR" id="PIRSR610347-2"/>
    </source>
</evidence>
<dbReference type="SUPFAM" id="SSF56024">
    <property type="entry name" value="Phospholipase D/nuclease"/>
    <property type="match status" value="2"/>
</dbReference>
<dbReference type="Proteomes" id="UP001458880">
    <property type="component" value="Unassembled WGS sequence"/>
</dbReference>
<evidence type="ECO:0000256" key="9">
    <source>
        <dbReference type="PIRSR" id="PIRSR610347-1"/>
    </source>
</evidence>
<dbReference type="GO" id="GO:0003690">
    <property type="term" value="F:double-stranded DNA binding"/>
    <property type="evidence" value="ECO:0007669"/>
    <property type="project" value="TreeGrafter"/>
</dbReference>
<evidence type="ECO:0000256" key="1">
    <source>
        <dbReference type="ARBA" id="ARBA00004123"/>
    </source>
</evidence>
<feature type="active site" description="Nucleophile" evidence="9">
    <location>
        <position position="133"/>
    </location>
</feature>
<dbReference type="GO" id="GO:0017005">
    <property type="term" value="F:3'-tyrosyl-DNA phosphodiesterase activity"/>
    <property type="evidence" value="ECO:0007669"/>
    <property type="project" value="TreeGrafter"/>
</dbReference>
<keyword evidence="5" id="KW-0378">Hydrolase</keyword>
<evidence type="ECO:0000256" key="6">
    <source>
        <dbReference type="ARBA" id="ARBA00022839"/>
    </source>
</evidence>
<dbReference type="EMBL" id="JASPKY010000523">
    <property type="protein sequence ID" value="KAK9694046.1"/>
    <property type="molecule type" value="Genomic_DNA"/>
</dbReference>
<keyword evidence="3" id="KW-0540">Nuclease</keyword>
<evidence type="ECO:0000256" key="4">
    <source>
        <dbReference type="ARBA" id="ARBA00022763"/>
    </source>
</evidence>
<reference evidence="11 12" key="1">
    <citation type="journal article" date="2024" name="BMC Genomics">
        <title>De novo assembly and annotation of Popillia japonica's genome with initial clues to its potential as an invasive pest.</title>
        <authorList>
            <person name="Cucini C."/>
            <person name="Boschi S."/>
            <person name="Funari R."/>
            <person name="Cardaioli E."/>
            <person name="Iannotti N."/>
            <person name="Marturano G."/>
            <person name="Paoli F."/>
            <person name="Bruttini M."/>
            <person name="Carapelli A."/>
            <person name="Frati F."/>
            <person name="Nardi F."/>
        </authorList>
    </citation>
    <scope>NUCLEOTIDE SEQUENCE [LARGE SCALE GENOMIC DNA]</scope>
    <source>
        <strain evidence="11">DMR45628</strain>
    </source>
</reference>
<keyword evidence="12" id="KW-1185">Reference proteome</keyword>
<comment type="caution">
    <text evidence="11">The sequence shown here is derived from an EMBL/GenBank/DDBJ whole genome shotgun (WGS) entry which is preliminary data.</text>
</comment>
<dbReference type="PANTHER" id="PTHR12415:SF0">
    <property type="entry name" value="TYROSYL-DNA PHOSPHODIESTERASE 1"/>
    <property type="match status" value="1"/>
</dbReference>
<feature type="binding site" evidence="10">
    <location>
        <position position="435"/>
    </location>
    <ligand>
        <name>substrate</name>
    </ligand>
</feature>
<keyword evidence="7" id="KW-0234">DNA repair</keyword>
<comment type="similarity">
    <text evidence="2">Belongs to the tyrosyl-DNA phosphodiesterase family.</text>
</comment>
<dbReference type="GO" id="GO:0005634">
    <property type="term" value="C:nucleus"/>
    <property type="evidence" value="ECO:0007669"/>
    <property type="project" value="UniProtKB-SubCell"/>
</dbReference>
<keyword evidence="6" id="KW-0269">Exonuclease</keyword>
<evidence type="ECO:0000313" key="12">
    <source>
        <dbReference type="Proteomes" id="UP001458880"/>
    </source>
</evidence>